<feature type="signal peptide" evidence="1">
    <location>
        <begin position="1"/>
        <end position="19"/>
    </location>
</feature>
<keyword evidence="1" id="KW-0732">Signal</keyword>
<dbReference type="PANTHER" id="PTHR42059:SF1">
    <property type="entry name" value="TNT DOMAIN-CONTAINING PROTEIN"/>
    <property type="match status" value="1"/>
</dbReference>
<dbReference type="GO" id="GO:0050135">
    <property type="term" value="F:NADP+ nucleosidase activity"/>
    <property type="evidence" value="ECO:0007669"/>
    <property type="project" value="InterPro"/>
</dbReference>
<dbReference type="RefSeq" id="XP_024727931.1">
    <property type="nucleotide sequence ID" value="XM_024885327.1"/>
</dbReference>
<dbReference type="PANTHER" id="PTHR42059">
    <property type="entry name" value="TNT DOMAIN-CONTAINING PROTEIN"/>
    <property type="match status" value="1"/>
</dbReference>
<dbReference type="InterPro" id="IPR053024">
    <property type="entry name" value="Fungal_surface_NADase"/>
</dbReference>
<evidence type="ECO:0000256" key="1">
    <source>
        <dbReference type="SAM" id="SignalP"/>
    </source>
</evidence>
<accession>A0A2J6SJT7</accession>
<reference evidence="3 4" key="1">
    <citation type="submission" date="2016-04" db="EMBL/GenBank/DDBJ databases">
        <title>A degradative enzymes factory behind the ericoid mycorrhizal symbiosis.</title>
        <authorList>
            <consortium name="DOE Joint Genome Institute"/>
            <person name="Martino E."/>
            <person name="Morin E."/>
            <person name="Grelet G."/>
            <person name="Kuo A."/>
            <person name="Kohler A."/>
            <person name="Daghino S."/>
            <person name="Barry K."/>
            <person name="Choi C."/>
            <person name="Cichocki N."/>
            <person name="Clum A."/>
            <person name="Copeland A."/>
            <person name="Hainaut M."/>
            <person name="Haridas S."/>
            <person name="Labutti K."/>
            <person name="Lindquist E."/>
            <person name="Lipzen A."/>
            <person name="Khouja H.-R."/>
            <person name="Murat C."/>
            <person name="Ohm R."/>
            <person name="Olson A."/>
            <person name="Spatafora J."/>
            <person name="Veneault-Fourrey C."/>
            <person name="Henrissat B."/>
            <person name="Grigoriev I."/>
            <person name="Martin F."/>
            <person name="Perotto S."/>
        </authorList>
    </citation>
    <scope>NUCLEOTIDE SEQUENCE [LARGE SCALE GENOMIC DNA]</scope>
    <source>
        <strain evidence="3 4">E</strain>
    </source>
</reference>
<evidence type="ECO:0000313" key="4">
    <source>
        <dbReference type="Proteomes" id="UP000235371"/>
    </source>
</evidence>
<name>A0A2J6SJT7_9HELO</name>
<organism evidence="3 4">
    <name type="scientific">Hyaloscypha bicolor E</name>
    <dbReference type="NCBI Taxonomy" id="1095630"/>
    <lineage>
        <taxon>Eukaryota</taxon>
        <taxon>Fungi</taxon>
        <taxon>Dikarya</taxon>
        <taxon>Ascomycota</taxon>
        <taxon>Pezizomycotina</taxon>
        <taxon>Leotiomycetes</taxon>
        <taxon>Helotiales</taxon>
        <taxon>Hyaloscyphaceae</taxon>
        <taxon>Hyaloscypha</taxon>
        <taxon>Hyaloscypha bicolor</taxon>
    </lineage>
</organism>
<dbReference type="GeneID" id="36593404"/>
<keyword evidence="4" id="KW-1185">Reference proteome</keyword>
<dbReference type="Proteomes" id="UP000235371">
    <property type="component" value="Unassembled WGS sequence"/>
</dbReference>
<evidence type="ECO:0000313" key="3">
    <source>
        <dbReference type="EMBL" id="PMD51027.1"/>
    </source>
</evidence>
<sequence length="223" mass="24472">MQFQTFQLLSLLLVTGSQALPLIERSAASDANTKQCPNYCAGTNTNQSLIHDYVCGDARLGPKRLPTHLPLDSLLDIYDRFGGLCPGQFLAKWFNTTSGYYNYPPVSGFQLNIASAPIEGTITFPVGFLMDRFGSEYGGFVSPAGAPYMQRALPPSNLDTPATDPRFPYNYHVYQVLQPFNALSGPIAAWFEQPGQGVQYQLSTNIMGLINGGFIERVDLSKL</sequence>
<dbReference type="AlphaFoldDB" id="A0A2J6SJT7"/>
<feature type="chain" id="PRO_5014352343" description="TNT domain-containing protein" evidence="1">
    <location>
        <begin position="20"/>
        <end position="223"/>
    </location>
</feature>
<dbReference type="InterPro" id="IPR025331">
    <property type="entry name" value="TNT"/>
</dbReference>
<gene>
    <name evidence="3" type="ORF">K444DRAFT_647388</name>
</gene>
<dbReference type="EMBL" id="KZ613912">
    <property type="protein sequence ID" value="PMD51027.1"/>
    <property type="molecule type" value="Genomic_DNA"/>
</dbReference>
<proteinExistence type="predicted"/>
<dbReference type="InParanoid" id="A0A2J6SJT7"/>
<feature type="domain" description="TNT" evidence="2">
    <location>
        <begin position="124"/>
        <end position="218"/>
    </location>
</feature>
<evidence type="ECO:0000259" key="2">
    <source>
        <dbReference type="Pfam" id="PF14021"/>
    </source>
</evidence>
<dbReference type="OrthoDB" id="2923349at2759"/>
<dbReference type="Pfam" id="PF14021">
    <property type="entry name" value="TNT"/>
    <property type="match status" value="1"/>
</dbReference>
<protein>
    <recommendedName>
        <fullName evidence="2">TNT domain-containing protein</fullName>
    </recommendedName>
</protein>